<dbReference type="Pfam" id="PF07854">
    <property type="entry name" value="DUF1646"/>
    <property type="match status" value="1"/>
</dbReference>
<dbReference type="EMBL" id="JRUN01000002">
    <property type="protein sequence ID" value="KHD86762.1"/>
    <property type="molecule type" value="Genomic_DNA"/>
</dbReference>
<keyword evidence="1" id="KW-1133">Transmembrane helix</keyword>
<feature type="transmembrane region" description="Helical" evidence="1">
    <location>
        <begin position="214"/>
        <end position="235"/>
    </location>
</feature>
<dbReference type="Proteomes" id="UP000476934">
    <property type="component" value="Unassembled WGS sequence"/>
</dbReference>
<gene>
    <name evidence="3" type="ORF">G4D61_00620</name>
    <name evidence="2" type="ORF">NG54_01520</name>
</gene>
<reference evidence="2 4" key="1">
    <citation type="submission" date="2014-10" db="EMBL/GenBank/DDBJ databases">
        <title>Draft genome of phytase producing Bacillus ginsengihumi strain M2.11.</title>
        <authorList>
            <person name="Toymentseva A."/>
            <person name="Boulygina E.A."/>
            <person name="Kazakov S.V."/>
            <person name="Kayumov I."/>
            <person name="Suleimanova A.D."/>
            <person name="Mardanova A.M."/>
            <person name="Maria S.N."/>
            <person name="Sergey M.Y."/>
            <person name="Sharipova M.R."/>
        </authorList>
    </citation>
    <scope>NUCLEOTIDE SEQUENCE [LARGE SCALE GENOMIC DNA]</scope>
    <source>
        <strain evidence="2 4">M2.11</strain>
    </source>
</reference>
<evidence type="ECO:0000313" key="2">
    <source>
        <dbReference type="EMBL" id="KHD86762.1"/>
    </source>
</evidence>
<keyword evidence="1" id="KW-0472">Membrane</keyword>
<reference evidence="3" key="2">
    <citation type="submission" date="2020-02" db="EMBL/GenBank/DDBJ databases">
        <authorList>
            <person name="Feng H."/>
        </authorList>
    </citation>
    <scope>NUCLEOTIDE SEQUENCE [LARGE SCALE GENOMIC DNA]</scope>
    <source>
        <strain evidence="3">Gsoil 114</strain>
    </source>
</reference>
<dbReference type="RefSeq" id="WP_025727447.1">
    <property type="nucleotide sequence ID" value="NZ_JAAIWK010000001.1"/>
</dbReference>
<dbReference type="OrthoDB" id="2678059at2"/>
<feature type="transmembrane region" description="Helical" evidence="1">
    <location>
        <begin position="169"/>
        <end position="193"/>
    </location>
</feature>
<dbReference type="STRING" id="363870.NG54_01520"/>
<keyword evidence="5" id="KW-1185">Reference proteome</keyword>
<evidence type="ECO:0000313" key="4">
    <source>
        <dbReference type="Proteomes" id="UP000030588"/>
    </source>
</evidence>
<sequence>MIIVLLIILALVLFLPFSVKLIEYNLEIFLFIMGVIAAIVGNVLTKSLVIKALENPIAIAVVTLVAGLLFQWFAKPLEQVISRIKSNVPFPLFVATIVIVLGLVSSMITAIIAALILVVIMKSICLDRKSEIRLVVLACFSIGLGAALTPIGEPLSTIAISKLNQSFFYLIRLIGIEVISAILFLGILAAVLIHPSQHHEFLHSKRKRDTYETFILQSIKIYLFVMGLTLLGAGFGPLINHYLLTLSPHILFWINMISAILDNATLTAAEISPQMGDKTIKAILLGLLISGGMLVPGNIPNIISAGKLNITSKEWAKFGLPIGLCLMIVYFLIIL</sequence>
<comment type="caution">
    <text evidence="2">The sequence shown here is derived from an EMBL/GenBank/DDBJ whole genome shotgun (WGS) entry which is preliminary data.</text>
</comment>
<keyword evidence="1" id="KW-0812">Transmembrane</keyword>
<protein>
    <submittedName>
        <fullName evidence="2">Cation transporter</fullName>
    </submittedName>
    <submittedName>
        <fullName evidence="3">DUF1646 domain-containing protein</fullName>
    </submittedName>
</protein>
<name>A0A0A6Y3C5_9BACI</name>
<dbReference type="AlphaFoldDB" id="A0A0A6Y3C5"/>
<feature type="transmembrane region" description="Helical" evidence="1">
    <location>
        <begin position="57"/>
        <end position="74"/>
    </location>
</feature>
<feature type="transmembrane region" description="Helical" evidence="1">
    <location>
        <begin position="241"/>
        <end position="261"/>
    </location>
</feature>
<feature type="transmembrane region" description="Helical" evidence="1">
    <location>
        <begin position="315"/>
        <end position="334"/>
    </location>
</feature>
<dbReference type="Proteomes" id="UP000030588">
    <property type="component" value="Unassembled WGS sequence"/>
</dbReference>
<reference evidence="3 5" key="3">
    <citation type="submission" date="2020-03" db="EMBL/GenBank/DDBJ databases">
        <title>Bacillus aquiflavi sp. nov., isolated from yellow water of strong flavor Chinese baijiu in Yibin region of China.</title>
        <authorList>
            <person name="Xie J."/>
        </authorList>
    </citation>
    <scope>NUCLEOTIDE SEQUENCE [LARGE SCALE GENOMIC DNA]</scope>
    <source>
        <strain evidence="3 5">Gsoil 114</strain>
    </source>
</reference>
<organism evidence="2 4">
    <name type="scientific">Heyndrickxia ginsengihumi</name>
    <dbReference type="NCBI Taxonomy" id="363870"/>
    <lineage>
        <taxon>Bacteria</taxon>
        <taxon>Bacillati</taxon>
        <taxon>Bacillota</taxon>
        <taxon>Bacilli</taxon>
        <taxon>Bacillales</taxon>
        <taxon>Bacillaceae</taxon>
        <taxon>Heyndrickxia</taxon>
    </lineage>
</organism>
<proteinExistence type="predicted"/>
<feature type="transmembrane region" description="Helical" evidence="1">
    <location>
        <begin position="28"/>
        <end position="45"/>
    </location>
</feature>
<evidence type="ECO:0000256" key="1">
    <source>
        <dbReference type="SAM" id="Phobius"/>
    </source>
</evidence>
<dbReference type="InterPro" id="IPR012443">
    <property type="entry name" value="DUF1646"/>
</dbReference>
<feature type="transmembrane region" description="Helical" evidence="1">
    <location>
        <begin position="94"/>
        <end position="120"/>
    </location>
</feature>
<dbReference type="EMBL" id="JAAIWK010000001">
    <property type="protein sequence ID" value="NEY18470.1"/>
    <property type="molecule type" value="Genomic_DNA"/>
</dbReference>
<accession>A0A0A6Y3C5</accession>
<dbReference type="PIRSF" id="PIRSF019205">
    <property type="entry name" value="DUF1646"/>
    <property type="match status" value="1"/>
</dbReference>
<evidence type="ECO:0000313" key="3">
    <source>
        <dbReference type="EMBL" id="NEY18470.1"/>
    </source>
</evidence>
<evidence type="ECO:0000313" key="5">
    <source>
        <dbReference type="Proteomes" id="UP000476934"/>
    </source>
</evidence>
<feature type="transmembrane region" description="Helical" evidence="1">
    <location>
        <begin position="282"/>
        <end position="303"/>
    </location>
</feature>
<feature type="transmembrane region" description="Helical" evidence="1">
    <location>
        <begin position="132"/>
        <end position="149"/>
    </location>
</feature>